<dbReference type="AlphaFoldDB" id="A0A2S4L216"/>
<accession>A0A2S4L216</accession>
<feature type="compositionally biased region" description="Polar residues" evidence="1">
    <location>
        <begin position="98"/>
        <end position="107"/>
    </location>
</feature>
<organism evidence="2 3">
    <name type="scientific">Tolypocladium paradoxum</name>
    <dbReference type="NCBI Taxonomy" id="94208"/>
    <lineage>
        <taxon>Eukaryota</taxon>
        <taxon>Fungi</taxon>
        <taxon>Dikarya</taxon>
        <taxon>Ascomycota</taxon>
        <taxon>Pezizomycotina</taxon>
        <taxon>Sordariomycetes</taxon>
        <taxon>Hypocreomycetidae</taxon>
        <taxon>Hypocreales</taxon>
        <taxon>Ophiocordycipitaceae</taxon>
        <taxon>Tolypocladium</taxon>
    </lineage>
</organism>
<comment type="caution">
    <text evidence="2">The sequence shown here is derived from an EMBL/GenBank/DDBJ whole genome shotgun (WGS) entry which is preliminary data.</text>
</comment>
<feature type="region of interest" description="Disordered" evidence="1">
    <location>
        <begin position="17"/>
        <end position="59"/>
    </location>
</feature>
<evidence type="ECO:0000256" key="1">
    <source>
        <dbReference type="SAM" id="MobiDB-lite"/>
    </source>
</evidence>
<feature type="region of interest" description="Disordered" evidence="1">
    <location>
        <begin position="92"/>
        <end position="116"/>
    </location>
</feature>
<evidence type="ECO:0000313" key="3">
    <source>
        <dbReference type="Proteomes" id="UP000237481"/>
    </source>
</evidence>
<reference evidence="2 3" key="1">
    <citation type="submission" date="2018-01" db="EMBL/GenBank/DDBJ databases">
        <title>Harnessing the power of phylogenomics to disentangle the directionality and signatures of interkingdom host jumping in the parasitic fungal genus Tolypocladium.</title>
        <authorList>
            <person name="Quandt C.A."/>
            <person name="Patterson W."/>
            <person name="Spatafora J.W."/>
        </authorList>
    </citation>
    <scope>NUCLEOTIDE SEQUENCE [LARGE SCALE GENOMIC DNA]</scope>
    <source>
        <strain evidence="2 3">NRBC 100945</strain>
    </source>
</reference>
<proteinExistence type="predicted"/>
<dbReference type="Proteomes" id="UP000237481">
    <property type="component" value="Unassembled WGS sequence"/>
</dbReference>
<protein>
    <submittedName>
        <fullName evidence="2">Uncharacterized protein</fullName>
    </submittedName>
</protein>
<name>A0A2S4L216_9HYPO</name>
<dbReference type="EMBL" id="PKSG01000316">
    <property type="protein sequence ID" value="POR36469.1"/>
    <property type="molecule type" value="Genomic_DNA"/>
</dbReference>
<dbReference type="OrthoDB" id="192887at2759"/>
<sequence>MVHGVKICGTLRVPKSYTSRRAAAAPAPHGSDGEERRGPSGEPVLRCRTKARRPPRTRDIRLPGFCTYTARASALVPPRSASACYEYPSKASKRYDRLQSQGDPVNNTERRNTRSI</sequence>
<keyword evidence="3" id="KW-1185">Reference proteome</keyword>
<evidence type="ECO:0000313" key="2">
    <source>
        <dbReference type="EMBL" id="POR36469.1"/>
    </source>
</evidence>
<gene>
    <name evidence="2" type="ORF">TPAR_03319</name>
</gene>